<evidence type="ECO:0000256" key="5">
    <source>
        <dbReference type="ARBA" id="ARBA00022989"/>
    </source>
</evidence>
<feature type="transmembrane region" description="Helical" evidence="7">
    <location>
        <begin position="265"/>
        <end position="282"/>
    </location>
</feature>
<feature type="transmembrane region" description="Helical" evidence="7">
    <location>
        <begin position="80"/>
        <end position="97"/>
    </location>
</feature>
<dbReference type="PANTHER" id="PTHR43124:SF3">
    <property type="entry name" value="CHLORAMPHENICOL EFFLUX PUMP RV0191"/>
    <property type="match status" value="1"/>
</dbReference>
<dbReference type="EMBL" id="CP157940">
    <property type="protein sequence ID" value="XBS54801.1"/>
    <property type="molecule type" value="Genomic_DNA"/>
</dbReference>
<feature type="transmembrane region" description="Helical" evidence="7">
    <location>
        <begin position="223"/>
        <end position="245"/>
    </location>
</feature>
<keyword evidence="4 7" id="KW-0812">Transmembrane</keyword>
<organism evidence="9">
    <name type="scientific">Lacrimispora sp. BS-2</name>
    <dbReference type="NCBI Taxonomy" id="3151850"/>
    <lineage>
        <taxon>Bacteria</taxon>
        <taxon>Bacillati</taxon>
        <taxon>Bacillota</taxon>
        <taxon>Clostridia</taxon>
        <taxon>Lachnospirales</taxon>
        <taxon>Lachnospiraceae</taxon>
        <taxon>Lacrimispora</taxon>
    </lineage>
</organism>
<dbReference type="Pfam" id="PF07690">
    <property type="entry name" value="MFS_1"/>
    <property type="match status" value="1"/>
</dbReference>
<feature type="transmembrane region" description="Helical" evidence="7">
    <location>
        <begin position="315"/>
        <end position="337"/>
    </location>
</feature>
<dbReference type="InterPro" id="IPR011701">
    <property type="entry name" value="MFS"/>
</dbReference>
<dbReference type="InterPro" id="IPR050189">
    <property type="entry name" value="MFS_Efflux_Transporters"/>
</dbReference>
<keyword evidence="3" id="KW-1003">Cell membrane</keyword>
<feature type="domain" description="Major facilitator superfamily (MFS) profile" evidence="8">
    <location>
        <begin position="7"/>
        <end position="409"/>
    </location>
</feature>
<accession>A0AAU7PSU0</accession>
<feature type="transmembrane region" description="Helical" evidence="7">
    <location>
        <begin position="385"/>
        <end position="405"/>
    </location>
</feature>
<feature type="transmembrane region" description="Helical" evidence="7">
    <location>
        <begin position="175"/>
        <end position="197"/>
    </location>
</feature>
<dbReference type="PROSITE" id="PS50850">
    <property type="entry name" value="MFS"/>
    <property type="match status" value="1"/>
</dbReference>
<evidence type="ECO:0000259" key="8">
    <source>
        <dbReference type="PROSITE" id="PS50850"/>
    </source>
</evidence>
<keyword evidence="2" id="KW-0813">Transport</keyword>
<keyword evidence="6 7" id="KW-0472">Membrane</keyword>
<dbReference type="CDD" id="cd06174">
    <property type="entry name" value="MFS"/>
    <property type="match status" value="1"/>
</dbReference>
<dbReference type="AlphaFoldDB" id="A0AAU7PSU0"/>
<comment type="subcellular location">
    <subcellularLocation>
        <location evidence="1">Cell membrane</location>
        <topology evidence="1">Multi-pass membrane protein</topology>
    </subcellularLocation>
</comment>
<feature type="transmembrane region" description="Helical" evidence="7">
    <location>
        <begin position="54"/>
        <end position="73"/>
    </location>
</feature>
<feature type="transmembrane region" description="Helical" evidence="7">
    <location>
        <begin position="349"/>
        <end position="365"/>
    </location>
</feature>
<evidence type="ECO:0000256" key="3">
    <source>
        <dbReference type="ARBA" id="ARBA00022475"/>
    </source>
</evidence>
<sequence>MGKEKKTGKVITLILMMLSLNTIYVLPYLMYTYYAPLQEAMGLVGRDADYGKLLNVYGIANIILYIPGGMIADKFDAKKLLIFSMIGTGALGLWEATWPSYTILMIIHVAWAFTTVLTYWSASIKCINVIAGADEQGSMYGSLEAGRGIVGIILTTIFVGIFTKFSADSSKAMSYVVITCSVVMILVGIAMVFLMPVTNVEGATNKGLLDSVKAMGQALRRPVTYLLSGMIFGACIAQAGISYLAPYLANVCGMDQNMTVIFANYNRTICTLIGASIAAFAAKKMGRSSKFMIYAGFGSIVSYVLLVLIPGSAAMMFPILVIMVFSTLCYPVFRALYYAVVDELGTQKNVVGSVIGIASILGFLPDTFYTSMCGARLEADPVGGYKFVFITCMAAMALGLICAFISDRKILKYRETDEYKASIKQADM</sequence>
<keyword evidence="5 7" id="KW-1133">Transmembrane helix</keyword>
<dbReference type="GO" id="GO:0005886">
    <property type="term" value="C:plasma membrane"/>
    <property type="evidence" value="ECO:0007669"/>
    <property type="project" value="UniProtKB-SubCell"/>
</dbReference>
<gene>
    <name evidence="9" type="ORF">ABFV83_03125</name>
</gene>
<dbReference type="RefSeq" id="WP_349947489.1">
    <property type="nucleotide sequence ID" value="NZ_CP157940.1"/>
</dbReference>
<dbReference type="InterPro" id="IPR036259">
    <property type="entry name" value="MFS_trans_sf"/>
</dbReference>
<dbReference type="SUPFAM" id="SSF103473">
    <property type="entry name" value="MFS general substrate transporter"/>
    <property type="match status" value="1"/>
</dbReference>
<feature type="transmembrane region" description="Helical" evidence="7">
    <location>
        <begin position="12"/>
        <end position="34"/>
    </location>
</feature>
<evidence type="ECO:0000256" key="1">
    <source>
        <dbReference type="ARBA" id="ARBA00004651"/>
    </source>
</evidence>
<evidence type="ECO:0000256" key="4">
    <source>
        <dbReference type="ARBA" id="ARBA00022692"/>
    </source>
</evidence>
<feature type="transmembrane region" description="Helical" evidence="7">
    <location>
        <begin position="103"/>
        <end position="124"/>
    </location>
</feature>
<dbReference type="InterPro" id="IPR020846">
    <property type="entry name" value="MFS_dom"/>
</dbReference>
<dbReference type="GO" id="GO:0022857">
    <property type="term" value="F:transmembrane transporter activity"/>
    <property type="evidence" value="ECO:0007669"/>
    <property type="project" value="InterPro"/>
</dbReference>
<proteinExistence type="predicted"/>
<evidence type="ECO:0000256" key="6">
    <source>
        <dbReference type="ARBA" id="ARBA00023136"/>
    </source>
</evidence>
<dbReference type="Gene3D" id="1.20.1250.20">
    <property type="entry name" value="MFS general substrate transporter like domains"/>
    <property type="match status" value="1"/>
</dbReference>
<feature type="transmembrane region" description="Helical" evidence="7">
    <location>
        <begin position="145"/>
        <end position="163"/>
    </location>
</feature>
<evidence type="ECO:0000313" key="9">
    <source>
        <dbReference type="EMBL" id="XBS54801.1"/>
    </source>
</evidence>
<protein>
    <submittedName>
        <fullName evidence="9">MFS transporter</fullName>
    </submittedName>
</protein>
<dbReference type="PANTHER" id="PTHR43124">
    <property type="entry name" value="PURINE EFFLUX PUMP PBUE"/>
    <property type="match status" value="1"/>
</dbReference>
<feature type="transmembrane region" description="Helical" evidence="7">
    <location>
        <begin position="291"/>
        <end position="309"/>
    </location>
</feature>
<evidence type="ECO:0000256" key="2">
    <source>
        <dbReference type="ARBA" id="ARBA00022448"/>
    </source>
</evidence>
<name>A0AAU7PSU0_9FIRM</name>
<evidence type="ECO:0000256" key="7">
    <source>
        <dbReference type="SAM" id="Phobius"/>
    </source>
</evidence>
<reference evidence="9" key="1">
    <citation type="submission" date="2024-06" db="EMBL/GenBank/DDBJ databases">
        <title>Lacrimispora cavernae sp. nov., a novel anaerobe isolated from bat guano pile inside a cave.</title>
        <authorList>
            <person name="Miller S.L."/>
            <person name="Lu N."/>
            <person name="King J."/>
            <person name="Sankaranarayanan K."/>
            <person name="Lawson P.A."/>
        </authorList>
    </citation>
    <scope>NUCLEOTIDE SEQUENCE</scope>
    <source>
        <strain evidence="9">BS-2</strain>
    </source>
</reference>